<evidence type="ECO:0000313" key="2">
    <source>
        <dbReference type="Proteomes" id="UP000233534"/>
    </source>
</evidence>
<proteinExistence type="predicted"/>
<dbReference type="EMBL" id="CP025197">
    <property type="protein sequence ID" value="AUG56868.1"/>
    <property type="molecule type" value="Genomic_DNA"/>
</dbReference>
<accession>A0A2K9E3C2</accession>
<reference evidence="1 2" key="1">
    <citation type="submission" date="2017-12" db="EMBL/GenBank/DDBJ databases">
        <title>Complete genome sequence of Herbivorax saccincola GGR1, a novel Cellulosome-producing hydrolytic bacterium in a thermophilic biogas plant, established by Illumina and Nanopore MinION sequencing.</title>
        <authorList>
            <person name="Pechtl A."/>
            <person name="Ruckert C."/>
            <person name="Koeck D.E."/>
            <person name="Maus I."/>
            <person name="Winkler A."/>
            <person name="Kalinowski J."/>
            <person name="Puhler A."/>
            <person name="Schwarz W.W."/>
            <person name="Zverlov V.V."/>
            <person name="Schluter A."/>
            <person name="Liebl W."/>
        </authorList>
    </citation>
    <scope>NUCLEOTIDE SEQUENCE [LARGE SCALE GENOMIC DNA]</scope>
    <source>
        <strain evidence="2">SR1</strain>
    </source>
</reference>
<dbReference type="KEGG" id="hsc:HVS_04655"/>
<sequence length="242" mass="27621">MQLIPIESINELTFREIFNKSFDLSIDYSEITLDSLFDDAVVREIPIVKTVVAAVKIGIAYREKYFLKKLLVFLSEINKGDINTENIIAFREKMQRDKKYRDKVITMISVLLDKFVDDKKAKILGRLFKAYAEGTINWVKFIELSSCLDLVFVSDFIVLKYLYDRRDGDMIHIETFSDATIDSSSFESAVTRLNAIGAVLVEAMADVGDSIHLGRHTKITQLGIVFYELGFSKDISDLINFA</sequence>
<organism evidence="1 2">
    <name type="scientific">Acetivibrio saccincola</name>
    <dbReference type="NCBI Taxonomy" id="1677857"/>
    <lineage>
        <taxon>Bacteria</taxon>
        <taxon>Bacillati</taxon>
        <taxon>Bacillota</taxon>
        <taxon>Clostridia</taxon>
        <taxon>Eubacteriales</taxon>
        <taxon>Oscillospiraceae</taxon>
        <taxon>Acetivibrio</taxon>
    </lineage>
</organism>
<dbReference type="Proteomes" id="UP000233534">
    <property type="component" value="Chromosome"/>
</dbReference>
<protein>
    <submittedName>
        <fullName evidence="1">Uncharacterized protein</fullName>
    </submittedName>
</protein>
<keyword evidence="2" id="KW-1185">Reference proteome</keyword>
<name>A0A2K9E3C2_9FIRM</name>
<dbReference type="AlphaFoldDB" id="A0A2K9E3C2"/>
<dbReference type="RefSeq" id="WP_101299678.1">
    <property type="nucleotide sequence ID" value="NZ_CP025197.1"/>
</dbReference>
<gene>
    <name evidence="1" type="ORF">HVS_04655</name>
</gene>
<evidence type="ECO:0000313" key="1">
    <source>
        <dbReference type="EMBL" id="AUG56868.1"/>
    </source>
</evidence>